<sequence>MKKILSLSVLAILLATTPAMAQTAETTAAAKRYVEAVPSQKMVDEMLDQFKSNEQINLTEADIAAIRNSVNAANLDAVMIDAMAKHFTVEEINALADFYTSATGKSIMKKMPAYMNEIMPTIQKAVMDAVIAEMQKKAPASAQ</sequence>
<dbReference type="EMBL" id="CP002382">
    <property type="protein sequence ID" value="AEP08984.1"/>
    <property type="molecule type" value="Genomic_DNA"/>
</dbReference>
<dbReference type="OrthoDB" id="5510290at2"/>
<evidence type="ECO:0000313" key="3">
    <source>
        <dbReference type="EMBL" id="AEP08984.1"/>
    </source>
</evidence>
<dbReference type="KEGG" id="mai:MICA_650"/>
<dbReference type="Pfam" id="PF09832">
    <property type="entry name" value="DUF2059"/>
    <property type="match status" value="1"/>
</dbReference>
<proteinExistence type="predicted"/>
<dbReference type="AlphaFoldDB" id="G2KP83"/>
<evidence type="ECO:0000256" key="1">
    <source>
        <dbReference type="SAM" id="SignalP"/>
    </source>
</evidence>
<reference evidence="3 4" key="1">
    <citation type="journal article" date="2011" name="BMC Genomics">
        <title>Genomic insights into an obligate epibiotic bacterial predator: Micavibrio aeruginosavorus ARL-13.</title>
        <authorList>
            <person name="Wang Z."/>
            <person name="Kadouri D."/>
            <person name="Wu M."/>
        </authorList>
    </citation>
    <scope>NUCLEOTIDE SEQUENCE [LARGE SCALE GENOMIC DNA]</scope>
    <source>
        <strain evidence="3 4">ARL-13</strain>
    </source>
</reference>
<gene>
    <name evidence="3" type="ordered locus">MICA_650</name>
</gene>
<dbReference type="InterPro" id="IPR018637">
    <property type="entry name" value="DUF2059"/>
</dbReference>
<keyword evidence="4" id="KW-1185">Reference proteome</keyword>
<feature type="domain" description="DUF2059" evidence="2">
    <location>
        <begin position="75"/>
        <end position="129"/>
    </location>
</feature>
<dbReference type="eggNOG" id="COG3184">
    <property type="taxonomic scope" value="Bacteria"/>
</dbReference>
<name>G2KP83_MICAA</name>
<dbReference type="Proteomes" id="UP000009286">
    <property type="component" value="Chromosome"/>
</dbReference>
<protein>
    <recommendedName>
        <fullName evidence="2">DUF2059 domain-containing protein</fullName>
    </recommendedName>
</protein>
<evidence type="ECO:0000259" key="2">
    <source>
        <dbReference type="Pfam" id="PF09832"/>
    </source>
</evidence>
<accession>G2KP83</accession>
<evidence type="ECO:0000313" key="4">
    <source>
        <dbReference type="Proteomes" id="UP000009286"/>
    </source>
</evidence>
<organism evidence="3 4">
    <name type="scientific">Micavibrio aeruginosavorus (strain ARL-13)</name>
    <dbReference type="NCBI Taxonomy" id="856793"/>
    <lineage>
        <taxon>Bacteria</taxon>
        <taxon>Pseudomonadati</taxon>
        <taxon>Bdellovibrionota</taxon>
        <taxon>Bdellovibrionia</taxon>
        <taxon>Bdellovibrionales</taxon>
        <taxon>Pseudobdellovibrionaceae</taxon>
        <taxon>Micavibrio</taxon>
    </lineage>
</organism>
<dbReference type="STRING" id="856793.MICA_650"/>
<feature type="chain" id="PRO_5003432134" description="DUF2059 domain-containing protein" evidence="1">
    <location>
        <begin position="22"/>
        <end position="143"/>
    </location>
</feature>
<feature type="signal peptide" evidence="1">
    <location>
        <begin position="1"/>
        <end position="21"/>
    </location>
</feature>
<keyword evidence="1" id="KW-0732">Signal</keyword>
<dbReference type="HOGENOM" id="CLU_146003_0_0_5"/>